<dbReference type="Proteomes" id="UP001209107">
    <property type="component" value="Unassembled WGS sequence"/>
</dbReference>
<accession>A0ABT3JNX2</accession>
<dbReference type="RefSeq" id="WP_265144609.1">
    <property type="nucleotide sequence ID" value="NZ_JAPCHZ010000005.1"/>
</dbReference>
<comment type="caution">
    <text evidence="2">The sequence shown here is derived from an EMBL/GenBank/DDBJ whole genome shotgun (WGS) entry which is preliminary data.</text>
</comment>
<protein>
    <submittedName>
        <fullName evidence="2">Uncharacterized protein</fullName>
    </submittedName>
</protein>
<keyword evidence="3" id="KW-1185">Reference proteome</keyword>
<feature type="region of interest" description="Disordered" evidence="1">
    <location>
        <begin position="1"/>
        <end position="72"/>
    </location>
</feature>
<feature type="compositionally biased region" description="Polar residues" evidence="1">
    <location>
        <begin position="36"/>
        <end position="72"/>
    </location>
</feature>
<evidence type="ECO:0000256" key="1">
    <source>
        <dbReference type="SAM" id="MobiDB-lite"/>
    </source>
</evidence>
<feature type="compositionally biased region" description="Basic and acidic residues" evidence="1">
    <location>
        <begin position="21"/>
        <end position="35"/>
    </location>
</feature>
<sequence length="72" mass="8159">MLASCSKIDNSQRTAPADYAETERQLIQNREHDSLMSDSINASTAMPPQQKTEQNQNQFCLNKQSQNTDSLR</sequence>
<dbReference type="EMBL" id="JAPCHZ010000005">
    <property type="protein sequence ID" value="MCW4452485.1"/>
    <property type="molecule type" value="Genomic_DNA"/>
</dbReference>
<reference evidence="2 3" key="1">
    <citation type="submission" date="2022-10" db="EMBL/GenBank/DDBJ databases">
        <title>Kaistella sp. BT-6-1-3.</title>
        <authorList>
            <person name="Ai J."/>
            <person name="Deng Z."/>
        </authorList>
    </citation>
    <scope>NUCLEOTIDE SEQUENCE [LARGE SCALE GENOMIC DNA]</scope>
    <source>
        <strain evidence="2 3">BT6-1-3</strain>
    </source>
</reference>
<evidence type="ECO:0000313" key="3">
    <source>
        <dbReference type="Proteomes" id="UP001209107"/>
    </source>
</evidence>
<name>A0ABT3JNX2_9FLAO</name>
<proteinExistence type="predicted"/>
<evidence type="ECO:0000313" key="2">
    <source>
        <dbReference type="EMBL" id="MCW4452485.1"/>
    </source>
</evidence>
<organism evidence="2 3">
    <name type="scientific">Kaistella yananensis</name>
    <dbReference type="NCBI Taxonomy" id="2989820"/>
    <lineage>
        <taxon>Bacteria</taxon>
        <taxon>Pseudomonadati</taxon>
        <taxon>Bacteroidota</taxon>
        <taxon>Flavobacteriia</taxon>
        <taxon>Flavobacteriales</taxon>
        <taxon>Weeksellaceae</taxon>
        <taxon>Chryseobacterium group</taxon>
        <taxon>Kaistella</taxon>
    </lineage>
</organism>
<gene>
    <name evidence="2" type="ORF">OK344_09710</name>
</gene>